<dbReference type="RefSeq" id="WP_109894580.1">
    <property type="nucleotide sequence ID" value="NZ_CP029550.1"/>
</dbReference>
<dbReference type="Gene3D" id="3.20.80.10">
    <property type="entry name" value="Regulatory factor, effector binding domain"/>
    <property type="match status" value="1"/>
</dbReference>
<evidence type="ECO:0000313" key="2">
    <source>
        <dbReference type="Proteomes" id="UP000245926"/>
    </source>
</evidence>
<keyword evidence="2" id="KW-1185">Reference proteome</keyword>
<dbReference type="SUPFAM" id="SSF55136">
    <property type="entry name" value="Probable bacterial effector-binding domain"/>
    <property type="match status" value="1"/>
</dbReference>
<dbReference type="InterPro" id="IPR011256">
    <property type="entry name" value="Reg_factor_effector_dom_sf"/>
</dbReference>
<dbReference type="OrthoDB" id="7375523at2"/>
<proteinExistence type="predicted"/>
<dbReference type="EMBL" id="CP029550">
    <property type="protein sequence ID" value="AWN43614.1"/>
    <property type="molecule type" value="Genomic_DNA"/>
</dbReference>
<dbReference type="AlphaFoldDB" id="A0A2U8WBS7"/>
<evidence type="ECO:0000313" key="1">
    <source>
        <dbReference type="EMBL" id="AWN43614.1"/>
    </source>
</evidence>
<reference evidence="2" key="1">
    <citation type="submission" date="2018-05" db="EMBL/GenBank/DDBJ databases">
        <title>Complete Genome Sequence of Methylobacterium sp. 17SD2-17.</title>
        <authorList>
            <person name="Srinivasan S."/>
        </authorList>
    </citation>
    <scope>NUCLEOTIDE SEQUENCE [LARGE SCALE GENOMIC DNA]</scope>
    <source>
        <strain evidence="2">17SD2-17</strain>
    </source>
</reference>
<evidence type="ECO:0008006" key="3">
    <source>
        <dbReference type="Google" id="ProtNLM"/>
    </source>
</evidence>
<dbReference type="Proteomes" id="UP000245926">
    <property type="component" value="Chromosome"/>
</dbReference>
<protein>
    <recommendedName>
        <fullName evidence="3">GyrI-like small molecule binding domain-containing protein</fullName>
    </recommendedName>
</protein>
<organism evidence="1 2">
    <name type="scientific">Methylobacterium durans</name>
    <dbReference type="NCBI Taxonomy" id="2202825"/>
    <lineage>
        <taxon>Bacteria</taxon>
        <taxon>Pseudomonadati</taxon>
        <taxon>Pseudomonadota</taxon>
        <taxon>Alphaproteobacteria</taxon>
        <taxon>Hyphomicrobiales</taxon>
        <taxon>Methylobacteriaceae</taxon>
        <taxon>Methylobacterium</taxon>
    </lineage>
</organism>
<name>A0A2U8WBS7_9HYPH</name>
<sequence length="84" mass="8696">MFVPRPVAATGEVSLLTLPAGRAAHLRLTGSYAALPAAWERLLAGCEGRARTGLHWEVYTASGPDGDAAETDLFALLHPSGAAP</sequence>
<accession>A0A2U8WBS7</accession>
<gene>
    <name evidence="1" type="ORF">DK389_27795</name>
</gene>
<dbReference type="KEGG" id="mets:DK389_27795"/>